<feature type="transmembrane region" description="Helical" evidence="8">
    <location>
        <begin position="136"/>
        <end position="158"/>
    </location>
</feature>
<keyword evidence="4" id="KW-1003">Cell membrane</keyword>
<keyword evidence="6 8" id="KW-1133">Transmembrane helix</keyword>
<dbReference type="eggNOG" id="COG2814">
    <property type="taxonomic scope" value="Bacteria"/>
</dbReference>
<feature type="transmembrane region" description="Helical" evidence="8">
    <location>
        <begin position="434"/>
        <end position="456"/>
    </location>
</feature>
<dbReference type="Gene3D" id="1.20.1720.10">
    <property type="entry name" value="Multidrug resistance protein D"/>
    <property type="match status" value="1"/>
</dbReference>
<feature type="transmembrane region" description="Helical" evidence="8">
    <location>
        <begin position="196"/>
        <end position="218"/>
    </location>
</feature>
<dbReference type="AlphaFoldDB" id="C0CRY2"/>
<dbReference type="GO" id="GO:0022857">
    <property type="term" value="F:transmembrane transporter activity"/>
    <property type="evidence" value="ECO:0007669"/>
    <property type="project" value="InterPro"/>
</dbReference>
<evidence type="ECO:0000256" key="3">
    <source>
        <dbReference type="ARBA" id="ARBA00022448"/>
    </source>
</evidence>
<feature type="transmembrane region" description="Helical" evidence="8">
    <location>
        <begin position="164"/>
        <end position="184"/>
    </location>
</feature>
<keyword evidence="11" id="KW-1185">Reference proteome</keyword>
<name>C0CRY2_BLAHS</name>
<feature type="transmembrane region" description="Helical" evidence="8">
    <location>
        <begin position="354"/>
        <end position="380"/>
    </location>
</feature>
<protein>
    <recommendedName>
        <fullName evidence="9">Major facilitator superfamily (MFS) profile domain-containing protein</fullName>
    </recommendedName>
</protein>
<feature type="transmembrane region" description="Helical" evidence="8">
    <location>
        <begin position="49"/>
        <end position="69"/>
    </location>
</feature>
<feature type="transmembrane region" description="Helical" evidence="8">
    <location>
        <begin position="301"/>
        <end position="318"/>
    </location>
</feature>
<dbReference type="HOGENOM" id="CLU_000960_28_0_9"/>
<dbReference type="Gene3D" id="1.20.1250.20">
    <property type="entry name" value="MFS general substrate transporter like domains"/>
    <property type="match status" value="1"/>
</dbReference>
<feature type="transmembrane region" description="Helical" evidence="8">
    <location>
        <begin position="392"/>
        <end position="414"/>
    </location>
</feature>
<dbReference type="PATRIC" id="fig|476272.21.peg.327"/>
<evidence type="ECO:0000256" key="2">
    <source>
        <dbReference type="ARBA" id="ARBA00008537"/>
    </source>
</evidence>
<feature type="domain" description="Major facilitator superfamily (MFS) profile" evidence="9">
    <location>
        <begin position="11"/>
        <end position="460"/>
    </location>
</feature>
<dbReference type="RefSeq" id="WP_005952190.1">
    <property type="nucleotide sequence ID" value="NZ_CP136423.1"/>
</dbReference>
<feature type="transmembrane region" description="Helical" evidence="8">
    <location>
        <begin position="330"/>
        <end position="348"/>
    </location>
</feature>
<evidence type="ECO:0000256" key="7">
    <source>
        <dbReference type="ARBA" id="ARBA00023136"/>
    </source>
</evidence>
<dbReference type="InterPro" id="IPR004638">
    <property type="entry name" value="EmrB-like"/>
</dbReference>
<keyword evidence="7 8" id="KW-0472">Membrane</keyword>
<dbReference type="EMBL" id="ACBZ01000194">
    <property type="protein sequence ID" value="EEG47468.1"/>
    <property type="molecule type" value="Genomic_DNA"/>
</dbReference>
<dbReference type="SUPFAM" id="SSF103473">
    <property type="entry name" value="MFS general substrate transporter"/>
    <property type="match status" value="1"/>
</dbReference>
<feature type="transmembrane region" description="Helical" evidence="8">
    <location>
        <begin position="264"/>
        <end position="289"/>
    </location>
</feature>
<dbReference type="GeneID" id="86823410"/>
<dbReference type="PANTHER" id="PTHR42718:SF9">
    <property type="entry name" value="MAJOR FACILITATOR SUPERFAMILY MULTIDRUG TRANSPORTER MFSC"/>
    <property type="match status" value="1"/>
</dbReference>
<comment type="subcellular location">
    <subcellularLocation>
        <location evidence="1">Cell membrane</location>
        <topology evidence="1">Multi-pass membrane protein</topology>
    </subcellularLocation>
</comment>
<dbReference type="Proteomes" id="UP000003100">
    <property type="component" value="Unassembled WGS sequence"/>
</dbReference>
<keyword evidence="3" id="KW-0813">Transport</keyword>
<evidence type="ECO:0000313" key="10">
    <source>
        <dbReference type="EMBL" id="EEG47468.1"/>
    </source>
</evidence>
<proteinExistence type="inferred from homology"/>
<reference evidence="10 11" key="1">
    <citation type="submission" date="2009-01" db="EMBL/GenBank/DDBJ databases">
        <authorList>
            <person name="Fulton L."/>
            <person name="Clifton S."/>
            <person name="Fulton B."/>
            <person name="Xu J."/>
            <person name="Minx P."/>
            <person name="Pepin K.H."/>
            <person name="Johnson M."/>
            <person name="Bhonagiri V."/>
            <person name="Nash W.E."/>
            <person name="Mardis E.R."/>
            <person name="Wilson R.K."/>
        </authorList>
    </citation>
    <scope>NUCLEOTIDE SEQUENCE [LARGE SCALE GENOMIC DNA]</scope>
    <source>
        <strain evidence="11">DSM 10507 / JCM 14656 / S5a33</strain>
    </source>
</reference>
<evidence type="ECO:0000256" key="4">
    <source>
        <dbReference type="ARBA" id="ARBA00022475"/>
    </source>
</evidence>
<sequence length="471" mass="50383">MNMTKKQRNLTFAVLLVSSIGTSLLQTALTTALPSMMRDLSISAATAQWLTSVYSLTVGIMVPATAYLIKRFPTRKLFLSAVTLFAAGTLLAIVTPTFSLLMVARVMQAMGNGIVLPMTQVVVLTIYPVEQRGTVMGIYGLAVGAAPVVAPTLAGIIIDLWSWRTIFEIVLVIVTVDILMALKVMRDITETEYQSFDILSMLLCTVSFSGILLGLGNLGAADFISLQVGFPLLVGAAALVLFSRRQLRLETPFLELRVLKVKDYLLAVIISMLLYAVMMAGSTLFPIYIQTVCGKSATVSGLIMMPGSLVMALISPFTGRFYDKFGIRKLVVGGSLLMLLSCFGVVFVNADTSVFYIASVYILRLIAIGCIMMPVVTWGMSVLGPENTAHGTALLTSLRTISGAFGSAVFVAVMSKVTELTSSQKGVAANAAGIDFAFAGITVVAAVLFVVCVFCVRKQKFRGDSVQNAVS</sequence>
<dbReference type="PANTHER" id="PTHR42718">
    <property type="entry name" value="MAJOR FACILITATOR SUPERFAMILY MULTIDRUG TRANSPORTER MFSC"/>
    <property type="match status" value="1"/>
</dbReference>
<evidence type="ECO:0000256" key="6">
    <source>
        <dbReference type="ARBA" id="ARBA00022989"/>
    </source>
</evidence>
<comment type="similarity">
    <text evidence="2">Belongs to the major facilitator superfamily. EmrB family.</text>
</comment>
<dbReference type="NCBIfam" id="TIGR00711">
    <property type="entry name" value="efflux_EmrB"/>
    <property type="match status" value="1"/>
</dbReference>
<dbReference type="InterPro" id="IPR020846">
    <property type="entry name" value="MFS_dom"/>
</dbReference>
<accession>C0CRY2</accession>
<feature type="transmembrane region" description="Helical" evidence="8">
    <location>
        <begin position="81"/>
        <end position="103"/>
    </location>
</feature>
<dbReference type="Pfam" id="PF07690">
    <property type="entry name" value="MFS_1"/>
    <property type="match status" value="1"/>
</dbReference>
<dbReference type="InterPro" id="IPR036259">
    <property type="entry name" value="MFS_trans_sf"/>
</dbReference>
<dbReference type="GO" id="GO:0005886">
    <property type="term" value="C:plasma membrane"/>
    <property type="evidence" value="ECO:0007669"/>
    <property type="project" value="UniProtKB-SubCell"/>
</dbReference>
<dbReference type="PROSITE" id="PS50850">
    <property type="entry name" value="MFS"/>
    <property type="match status" value="1"/>
</dbReference>
<evidence type="ECO:0000256" key="5">
    <source>
        <dbReference type="ARBA" id="ARBA00022692"/>
    </source>
</evidence>
<dbReference type="CDD" id="cd17503">
    <property type="entry name" value="MFS_LmrB_MDR_like"/>
    <property type="match status" value="1"/>
</dbReference>
<evidence type="ECO:0000313" key="11">
    <source>
        <dbReference type="Proteomes" id="UP000003100"/>
    </source>
</evidence>
<comment type="caution">
    <text evidence="10">The sequence shown here is derived from an EMBL/GenBank/DDBJ whole genome shotgun (WGS) entry which is preliminary data.</text>
</comment>
<dbReference type="InterPro" id="IPR011701">
    <property type="entry name" value="MFS"/>
</dbReference>
<gene>
    <name evidence="10" type="ORF">RUMHYD_03648</name>
</gene>
<evidence type="ECO:0000256" key="8">
    <source>
        <dbReference type="SAM" id="Phobius"/>
    </source>
</evidence>
<organism evidence="10 11">
    <name type="scientific">Blautia hydrogenotrophica (strain DSM 10507 / JCM 14656 / S5a33)</name>
    <name type="common">Ruminococcus hydrogenotrophicus</name>
    <dbReference type="NCBI Taxonomy" id="476272"/>
    <lineage>
        <taxon>Bacteria</taxon>
        <taxon>Bacillati</taxon>
        <taxon>Bacillota</taxon>
        <taxon>Clostridia</taxon>
        <taxon>Lachnospirales</taxon>
        <taxon>Lachnospiraceae</taxon>
        <taxon>Blautia</taxon>
    </lineage>
</organism>
<feature type="transmembrane region" description="Helical" evidence="8">
    <location>
        <begin position="109"/>
        <end position="129"/>
    </location>
</feature>
<keyword evidence="5 8" id="KW-0812">Transmembrane</keyword>
<feature type="transmembrane region" description="Helical" evidence="8">
    <location>
        <begin position="224"/>
        <end position="243"/>
    </location>
</feature>
<evidence type="ECO:0000256" key="1">
    <source>
        <dbReference type="ARBA" id="ARBA00004651"/>
    </source>
</evidence>
<evidence type="ECO:0000259" key="9">
    <source>
        <dbReference type="PROSITE" id="PS50850"/>
    </source>
</evidence>
<reference evidence="10 11" key="2">
    <citation type="submission" date="2009-02" db="EMBL/GenBank/DDBJ databases">
        <title>Draft genome sequence of Blautia hydrogenotrophica DSM 10507 (Ruminococcus hydrogenotrophicus DSM 10507).</title>
        <authorList>
            <person name="Sudarsanam P."/>
            <person name="Ley R."/>
            <person name="Guruge J."/>
            <person name="Turnbaugh P.J."/>
            <person name="Mahowald M."/>
            <person name="Liep D."/>
            <person name="Gordon J."/>
        </authorList>
    </citation>
    <scope>NUCLEOTIDE SEQUENCE [LARGE SCALE GENOMIC DNA]</scope>
    <source>
        <strain evidence="11">DSM 10507 / JCM 14656 / S5a33</strain>
    </source>
</reference>